<dbReference type="HAMAP" id="MF_00006">
    <property type="entry name" value="Arg_succ_lyase"/>
    <property type="match status" value="1"/>
</dbReference>
<dbReference type="HOGENOM" id="CLU_027272_2_3_12"/>
<dbReference type="FunFam" id="1.10.40.30:FF:000001">
    <property type="entry name" value="Argininosuccinate lyase"/>
    <property type="match status" value="1"/>
</dbReference>
<dbReference type="PRINTS" id="PR00149">
    <property type="entry name" value="FUMRATELYASE"/>
</dbReference>
<comment type="subcellular location">
    <subcellularLocation>
        <location evidence="7">Cytoplasm</location>
    </subcellularLocation>
</comment>
<gene>
    <name evidence="7" type="primary">argH</name>
    <name evidence="10" type="ordered locus">Spica_0888</name>
</gene>
<evidence type="ECO:0000259" key="8">
    <source>
        <dbReference type="Pfam" id="PF00206"/>
    </source>
</evidence>
<dbReference type="CDD" id="cd01359">
    <property type="entry name" value="Argininosuccinate_lyase"/>
    <property type="match status" value="1"/>
</dbReference>
<dbReference type="InterPro" id="IPR029419">
    <property type="entry name" value="Arg_succ_lyase_C"/>
</dbReference>
<sequence length="460" mass="50779">MAQVLWSGRLEEKPDAEALAFESSIAVDSRLAQEDITGSRAHVAMLAKQGIIPAEAAQAIDTELGRISRELAEGKISIDQEAEDIHSFIEGLLTERLGDVGRMVHAGRSRNDQVAVDLRLYLKGVVPEIAEEIRATCQTLLDLAEQHLETLMPGYTHLQRAQPVSLAHHLVAWTAGLERDRGRFLDALTRLDECPLGSGALATSTLTLDRYETARGLGFPRPTVNSMDSVADRDFALELAGACAILATHLSRFCEDVVLWATEEFGFINLAEQWSTGSSIMPQKKNPDFAELIRGKTGRQIGNLVTLLTLLKGLPYAYDRDLQEDKEALFDALDTARATLRMFRPMMATAQFRKDRMEAACVGGFLEATDVAEYLVRKGLPFRKAHEVAAQVVRDCGAAGQRSIAERTLEELRSRSELFDADLYEVIRPGTALRNRSRSGGPAPEAVQAQIAELRRRLEK</sequence>
<dbReference type="InterPro" id="IPR009049">
    <property type="entry name" value="Argininosuccinate_lyase"/>
</dbReference>
<dbReference type="Pfam" id="PF14698">
    <property type="entry name" value="ASL_C2"/>
    <property type="match status" value="1"/>
</dbReference>
<dbReference type="InterPro" id="IPR000362">
    <property type="entry name" value="Fumarate_lyase_fam"/>
</dbReference>
<dbReference type="Gene3D" id="1.10.275.10">
    <property type="entry name" value="Fumarase/aspartase (N-terminal domain)"/>
    <property type="match status" value="1"/>
</dbReference>
<name>F8F1I9_GRAC1</name>
<dbReference type="PANTHER" id="PTHR43814">
    <property type="entry name" value="ARGININOSUCCINATE LYASE"/>
    <property type="match status" value="1"/>
</dbReference>
<dbReference type="EC" id="4.3.2.1" evidence="3 7"/>
<dbReference type="Pfam" id="PF00206">
    <property type="entry name" value="Lyase_1"/>
    <property type="match status" value="1"/>
</dbReference>
<dbReference type="Proteomes" id="UP000000503">
    <property type="component" value="Chromosome"/>
</dbReference>
<proteinExistence type="inferred from homology"/>
<dbReference type="InterPro" id="IPR020557">
    <property type="entry name" value="Fumarate_lyase_CS"/>
</dbReference>
<dbReference type="Gene3D" id="1.20.200.10">
    <property type="entry name" value="Fumarase/aspartase (Central domain)"/>
    <property type="match status" value="1"/>
</dbReference>
<dbReference type="InterPro" id="IPR022761">
    <property type="entry name" value="Fumarate_lyase_N"/>
</dbReference>
<dbReference type="InterPro" id="IPR024083">
    <property type="entry name" value="Fumarase/histidase_N"/>
</dbReference>
<protein>
    <recommendedName>
        <fullName evidence="3 7">Argininosuccinate lyase</fullName>
        <shortName evidence="7">ASAL</shortName>
        <ecNumber evidence="3 7">4.3.2.1</ecNumber>
    </recommendedName>
    <alternativeName>
        <fullName evidence="7">Arginosuccinase</fullName>
    </alternativeName>
</protein>
<comment type="pathway">
    <text evidence="2 7">Amino-acid biosynthesis; L-arginine biosynthesis; L-arginine from L-ornithine and carbamoyl phosphate: step 3/3.</text>
</comment>
<dbReference type="Gene3D" id="1.10.40.30">
    <property type="entry name" value="Fumarase/aspartase (C-terminal domain)"/>
    <property type="match status" value="1"/>
</dbReference>
<evidence type="ECO:0000259" key="9">
    <source>
        <dbReference type="Pfam" id="PF14698"/>
    </source>
</evidence>
<organism evidence="10 11">
    <name type="scientific">Gracilinema caldarium (strain ATCC 51460 / DSM 7334 / H1)</name>
    <name type="common">Treponema caldarium</name>
    <dbReference type="NCBI Taxonomy" id="744872"/>
    <lineage>
        <taxon>Bacteria</taxon>
        <taxon>Pseudomonadati</taxon>
        <taxon>Spirochaetota</taxon>
        <taxon>Spirochaetia</taxon>
        <taxon>Spirochaetales</taxon>
        <taxon>Breznakiellaceae</taxon>
        <taxon>Gracilinema</taxon>
    </lineage>
</organism>
<dbReference type="PANTHER" id="PTHR43814:SF1">
    <property type="entry name" value="ARGININOSUCCINATE LYASE"/>
    <property type="match status" value="1"/>
</dbReference>
<reference evidence="11" key="1">
    <citation type="journal article" date="2013" name="Stand. Genomic Sci.">
        <title>Genome sequence of the thermophilic fresh-water bacterium Spirochaeta caldaria type strain (H1(T)), reclassification of Spirochaeta caldaria, Spirochaeta stenostrepta, and Spirochaeta zuelzerae in the genus Treponema as Treponema caldaria comb. nov., Treponema stenostrepta comb. nov., and Treponema zuelzerae comb. nov., and emendation of the genus Treponema.</title>
        <authorList>
            <person name="Abt B."/>
            <person name="Goker M."/>
            <person name="Scheuner C."/>
            <person name="Han C."/>
            <person name="Lu M."/>
            <person name="Misra M."/>
            <person name="Lapidus A."/>
            <person name="Nolan M."/>
            <person name="Lucas S."/>
            <person name="Hammon N."/>
            <person name="Deshpande S."/>
            <person name="Cheng J.F."/>
            <person name="Tapia R."/>
            <person name="Goodwin L.A."/>
            <person name="Pitluck S."/>
            <person name="Liolios K."/>
            <person name="Pagani I."/>
            <person name="Ivanova N."/>
            <person name="Mavromatis K."/>
            <person name="Mikhailova N."/>
            <person name="Huntemann M."/>
            <person name="Pati A."/>
            <person name="Chen A."/>
            <person name="Palaniappan K."/>
            <person name="Land M."/>
            <person name="Hauser L."/>
            <person name="Jeffries C.D."/>
            <person name="Rohde M."/>
            <person name="Spring S."/>
            <person name="Gronow S."/>
            <person name="Detter J.C."/>
            <person name="Bristow J."/>
            <person name="Eisen J.A."/>
            <person name="Markowitz V."/>
            <person name="Hugenholtz P."/>
            <person name="Kyrpides N.C."/>
            <person name="Woyke T."/>
            <person name="Klenk H.P."/>
        </authorList>
    </citation>
    <scope>NUCLEOTIDE SEQUENCE</scope>
    <source>
        <strain evidence="11">ATCC 51460 / DSM 7334 / H1</strain>
    </source>
</reference>
<evidence type="ECO:0000313" key="10">
    <source>
        <dbReference type="EMBL" id="AEJ19042.1"/>
    </source>
</evidence>
<feature type="domain" description="Fumarate lyase N-terminal" evidence="8">
    <location>
        <begin position="8"/>
        <end position="301"/>
    </location>
</feature>
<keyword evidence="7" id="KW-0963">Cytoplasm</keyword>
<evidence type="ECO:0000256" key="5">
    <source>
        <dbReference type="ARBA" id="ARBA00022605"/>
    </source>
</evidence>
<dbReference type="PRINTS" id="PR00145">
    <property type="entry name" value="ARGSUCLYASE"/>
</dbReference>
<dbReference type="SUPFAM" id="SSF48557">
    <property type="entry name" value="L-aspartase-like"/>
    <property type="match status" value="1"/>
</dbReference>
<dbReference type="GO" id="GO:0004056">
    <property type="term" value="F:argininosuccinate lyase activity"/>
    <property type="evidence" value="ECO:0007669"/>
    <property type="project" value="UniProtKB-UniRule"/>
</dbReference>
<accession>F8F1I9</accession>
<dbReference type="AlphaFoldDB" id="F8F1I9"/>
<dbReference type="STRING" id="744872.Spica_0888"/>
<dbReference type="InterPro" id="IPR008948">
    <property type="entry name" value="L-Aspartase-like"/>
</dbReference>
<comment type="catalytic activity">
    <reaction evidence="1 7">
        <text>2-(N(omega)-L-arginino)succinate = fumarate + L-arginine</text>
        <dbReference type="Rhea" id="RHEA:24020"/>
        <dbReference type="ChEBI" id="CHEBI:29806"/>
        <dbReference type="ChEBI" id="CHEBI:32682"/>
        <dbReference type="ChEBI" id="CHEBI:57472"/>
        <dbReference type="EC" id="4.3.2.1"/>
    </reaction>
</comment>
<dbReference type="PROSITE" id="PS00163">
    <property type="entry name" value="FUMARATE_LYASES"/>
    <property type="match status" value="1"/>
</dbReference>
<evidence type="ECO:0000256" key="6">
    <source>
        <dbReference type="ARBA" id="ARBA00023239"/>
    </source>
</evidence>
<dbReference type="NCBIfam" id="TIGR00838">
    <property type="entry name" value="argH"/>
    <property type="match status" value="1"/>
</dbReference>
<dbReference type="GO" id="GO:0005829">
    <property type="term" value="C:cytosol"/>
    <property type="evidence" value="ECO:0007669"/>
    <property type="project" value="TreeGrafter"/>
</dbReference>
<dbReference type="GO" id="GO:0042450">
    <property type="term" value="P:L-arginine biosynthetic process via ornithine"/>
    <property type="evidence" value="ECO:0007669"/>
    <property type="project" value="UniProtKB-UniRule"/>
</dbReference>
<evidence type="ECO:0000256" key="7">
    <source>
        <dbReference type="HAMAP-Rule" id="MF_00006"/>
    </source>
</evidence>
<evidence type="ECO:0000256" key="2">
    <source>
        <dbReference type="ARBA" id="ARBA00004941"/>
    </source>
</evidence>
<keyword evidence="5 7" id="KW-0028">Amino-acid biosynthesis</keyword>
<dbReference type="KEGG" id="scd:Spica_0888"/>
<dbReference type="FunFam" id="1.20.200.10:FF:000015">
    <property type="entry name" value="argininosuccinate lyase isoform X2"/>
    <property type="match status" value="1"/>
</dbReference>
<keyword evidence="6 7" id="KW-0456">Lyase</keyword>
<feature type="domain" description="Argininosuccinate lyase C-terminal" evidence="9">
    <location>
        <begin position="365"/>
        <end position="432"/>
    </location>
</feature>
<dbReference type="UniPathway" id="UPA00068">
    <property type="reaction ID" value="UER00114"/>
</dbReference>
<dbReference type="EMBL" id="CP002868">
    <property type="protein sequence ID" value="AEJ19042.1"/>
    <property type="molecule type" value="Genomic_DNA"/>
</dbReference>
<comment type="similarity">
    <text evidence="7">Belongs to the lyase 1 family. Argininosuccinate lyase subfamily.</text>
</comment>
<dbReference type="eggNOG" id="COG0165">
    <property type="taxonomic scope" value="Bacteria"/>
</dbReference>
<evidence type="ECO:0000256" key="1">
    <source>
        <dbReference type="ARBA" id="ARBA00000985"/>
    </source>
</evidence>
<dbReference type="RefSeq" id="WP_013968353.1">
    <property type="nucleotide sequence ID" value="NC_015732.1"/>
</dbReference>
<keyword evidence="4 7" id="KW-0055">Arginine biosynthesis</keyword>
<evidence type="ECO:0000256" key="3">
    <source>
        <dbReference type="ARBA" id="ARBA00012338"/>
    </source>
</evidence>
<evidence type="ECO:0000256" key="4">
    <source>
        <dbReference type="ARBA" id="ARBA00022571"/>
    </source>
</evidence>
<evidence type="ECO:0000313" key="11">
    <source>
        <dbReference type="Proteomes" id="UP000000503"/>
    </source>
</evidence>
<keyword evidence="11" id="KW-1185">Reference proteome</keyword>
<dbReference type="OrthoDB" id="9769623at2"/>